<feature type="domain" description="2Fe-2S ferredoxin-type" evidence="16">
    <location>
        <begin position="1"/>
        <end position="78"/>
    </location>
</feature>
<keyword evidence="7" id="KW-0479">Metal-binding</keyword>
<dbReference type="CDD" id="cd02790">
    <property type="entry name" value="MopB_CT_Formate-Dh_H"/>
    <property type="match status" value="1"/>
</dbReference>
<dbReference type="PIRSF" id="PIRSF036643">
    <property type="entry name" value="FDH_alpha"/>
    <property type="match status" value="1"/>
</dbReference>
<dbReference type="SUPFAM" id="SSF54292">
    <property type="entry name" value="2Fe-2S ferredoxin-like"/>
    <property type="match status" value="1"/>
</dbReference>
<name>A0A7G6E7G8_THEFR</name>
<evidence type="ECO:0000313" key="20">
    <source>
        <dbReference type="EMBL" id="QNB48022.1"/>
    </source>
</evidence>
<keyword evidence="10" id="KW-0560">Oxidoreductase</keyword>
<evidence type="ECO:0000256" key="3">
    <source>
        <dbReference type="ARBA" id="ARBA00005404"/>
    </source>
</evidence>
<evidence type="ECO:0000256" key="1">
    <source>
        <dbReference type="ARBA" id="ARBA00001966"/>
    </source>
</evidence>
<keyword evidence="11" id="KW-0408">Iron</keyword>
<dbReference type="PROSITE" id="PS51839">
    <property type="entry name" value="4FE4S_HC3"/>
    <property type="match status" value="1"/>
</dbReference>
<feature type="domain" description="4Fe-4S ferredoxin-type" evidence="17">
    <location>
        <begin position="180"/>
        <end position="209"/>
    </location>
</feature>
<evidence type="ECO:0000256" key="4">
    <source>
        <dbReference type="ARBA" id="ARBA00007023"/>
    </source>
</evidence>
<dbReference type="PROSITE" id="PS51669">
    <property type="entry name" value="4FE4S_MOW_BIS_MGD"/>
    <property type="match status" value="1"/>
</dbReference>
<dbReference type="InterPro" id="IPR036010">
    <property type="entry name" value="2Fe-2S_ferredoxin-like_sf"/>
</dbReference>
<dbReference type="PROSITE" id="PS51379">
    <property type="entry name" value="4FE4S_FER_2"/>
    <property type="match status" value="2"/>
</dbReference>
<dbReference type="KEGG" id="tfr:BR63_18185"/>
<evidence type="ECO:0000256" key="12">
    <source>
        <dbReference type="ARBA" id="ARBA00023014"/>
    </source>
</evidence>
<evidence type="ECO:0000259" key="19">
    <source>
        <dbReference type="PROSITE" id="PS51839"/>
    </source>
</evidence>
<dbReference type="GO" id="GO:0022904">
    <property type="term" value="P:respiratory electron transport chain"/>
    <property type="evidence" value="ECO:0007669"/>
    <property type="project" value="TreeGrafter"/>
</dbReference>
<dbReference type="InterPro" id="IPR054351">
    <property type="entry name" value="NADH_UbQ_OxRdtase_ferredoxin"/>
</dbReference>
<dbReference type="InterPro" id="IPR041925">
    <property type="entry name" value="CT_Formate-Dh_H"/>
</dbReference>
<evidence type="ECO:0000259" key="18">
    <source>
        <dbReference type="PROSITE" id="PS51669"/>
    </source>
</evidence>
<dbReference type="InterPro" id="IPR041924">
    <property type="entry name" value="Formate_Dh-H_N"/>
</dbReference>
<organism evidence="20 21">
    <name type="scientific">Thermanaerosceptrum fracticalcis</name>
    <dbReference type="NCBI Taxonomy" id="1712410"/>
    <lineage>
        <taxon>Bacteria</taxon>
        <taxon>Bacillati</taxon>
        <taxon>Bacillota</taxon>
        <taxon>Clostridia</taxon>
        <taxon>Eubacteriales</taxon>
        <taxon>Peptococcaceae</taxon>
        <taxon>Thermanaerosceptrum</taxon>
    </lineage>
</organism>
<dbReference type="GO" id="GO:0051537">
    <property type="term" value="F:2 iron, 2 sulfur cluster binding"/>
    <property type="evidence" value="ECO:0007669"/>
    <property type="project" value="UniProtKB-KW"/>
</dbReference>
<dbReference type="PANTHER" id="PTHR43105:SF14">
    <property type="entry name" value="FORMATE DEHYDROGENASE H"/>
    <property type="match status" value="1"/>
</dbReference>
<proteinExistence type="inferred from homology"/>
<feature type="domain" description="4Fe-4S Mo/W bis-MGD-type" evidence="18">
    <location>
        <begin position="217"/>
        <end position="272"/>
    </location>
</feature>
<dbReference type="EMBL" id="CP045798">
    <property type="protein sequence ID" value="QNB48022.1"/>
    <property type="molecule type" value="Genomic_DNA"/>
</dbReference>
<dbReference type="InterPro" id="IPR017900">
    <property type="entry name" value="4Fe4S_Fe_S_CS"/>
</dbReference>
<dbReference type="GO" id="GO:0015942">
    <property type="term" value="P:formate metabolic process"/>
    <property type="evidence" value="ECO:0007669"/>
    <property type="project" value="InterPro"/>
</dbReference>
<feature type="domain" description="4Fe-4S His(Cys)3-ligated-type" evidence="19">
    <location>
        <begin position="78"/>
        <end position="117"/>
    </location>
</feature>
<comment type="subcellular location">
    <subcellularLocation>
        <location evidence="2">Membrane</location>
    </subcellularLocation>
</comment>
<keyword evidence="5" id="KW-0004">4Fe-4S</keyword>
<dbReference type="PROSITE" id="PS51085">
    <property type="entry name" value="2FE2S_FER_2"/>
    <property type="match status" value="1"/>
</dbReference>
<evidence type="ECO:0000259" key="16">
    <source>
        <dbReference type="PROSITE" id="PS51085"/>
    </source>
</evidence>
<evidence type="ECO:0000256" key="5">
    <source>
        <dbReference type="ARBA" id="ARBA00022485"/>
    </source>
</evidence>
<accession>A0A7G6E7G8</accession>
<keyword evidence="14" id="KW-0472">Membrane</keyword>
<dbReference type="Gene3D" id="3.10.20.740">
    <property type="match status" value="1"/>
</dbReference>
<sequence>MVTLTINGQIAQVREGLTILEAARSIGIEIPTLCHDPRLKAHGSCRICVVEVEGARSLQTGCSTPVAEGMKVWTESAAVVEARREILKLLLSTHEGDCLVCEKAGRCSLQALCSKYDVNQSAYDGEKNKYKIDDSNPFYYVDLNKCILCRKCVMVCSQLQCTDALSVADRGFTTHITPPFEKDIKNSACVSCGNCVAACPVGALMPKRKEKFSFYETTGVKTTCPYCGVGCQLELRVKNNRIMEVLPLNEPPNEGLLCVKGRFGFSFVHHPDRLKKPLIRKEGKLTEATWEEAYELIASKIKETKEQYGSDALAGLSSARCTNEENYLMQKLFRAVIGTNNIDHCARLCHASTVAGLAATLGSGAMTNSIEEVTAADVIFVTGSNTTETHPVIGSKIRQAVRYHGARLIVAEPRKIDLARDAEIFLQIKPGTNVALMNGMMHVILEEGLQDQTYIDERTENFAEFKKALTGFTPEKAAEICGVEAEDIRKAARLYARAAKASIYYAMGVTQHSAGTEHVMAISNLALLCGHIGKEGAGVNPLRGQNNVQGACDMGALPNVFPGYQRVDVPEIVEKFEKAWGVKLPHEQGLTLPEILDAAEAGNIKFLYIMGENPMVSDPDLNHVKKALSSVDFLVVQDIFLTETAEFAHVVLPAASAVEKDGTFTNTERRVQRVRKAVEPVGEAKPDWIIITELMNRLGYEVKYRHPYEIMEEITRVTPQYGGINYYRIEQQGLQWPCPSKDHPGTKFLHQGRFTRGKGLFMPVVYQGPAEETDVEYPYLLTTGRILYQYHTRTMTGRVTGLNEIAPESYMEVHPTTADKLGISDGEIVKVVSRRGAITTKAKVAEKVKEDVIFMPFHYAQGAANVLTNRALDKSCKIPELKICAVRIEKI</sequence>
<evidence type="ECO:0000256" key="10">
    <source>
        <dbReference type="ARBA" id="ARBA00023002"/>
    </source>
</evidence>
<dbReference type="FunFam" id="3.30.70.20:FF:000035">
    <property type="entry name" value="Iron hydrogenase 1"/>
    <property type="match status" value="1"/>
</dbReference>
<keyword evidence="9" id="KW-1278">Translocase</keyword>
<dbReference type="SUPFAM" id="SSF54862">
    <property type="entry name" value="4Fe-4S ferredoxins"/>
    <property type="match status" value="1"/>
</dbReference>
<evidence type="ECO:0000313" key="21">
    <source>
        <dbReference type="Proteomes" id="UP000515847"/>
    </source>
</evidence>
<dbReference type="Gene3D" id="2.40.40.20">
    <property type="match status" value="1"/>
</dbReference>
<dbReference type="InterPro" id="IPR006657">
    <property type="entry name" value="MoPterin_dinucl-bd_dom"/>
</dbReference>
<dbReference type="InterPro" id="IPR019574">
    <property type="entry name" value="NADH_UbQ_OxRdtase_Gsu_4Fe4S-bd"/>
</dbReference>
<dbReference type="PROSITE" id="PS00551">
    <property type="entry name" value="MOLYBDOPTERIN_PROK_1"/>
    <property type="match status" value="1"/>
</dbReference>
<dbReference type="Pfam" id="PF10588">
    <property type="entry name" value="NADH-G_4Fe-4S_3"/>
    <property type="match status" value="1"/>
</dbReference>
<dbReference type="Gene3D" id="3.30.70.20">
    <property type="match status" value="1"/>
</dbReference>
<dbReference type="Gene3D" id="2.20.25.90">
    <property type="entry name" value="ADC-like domains"/>
    <property type="match status" value="1"/>
</dbReference>
<evidence type="ECO:0000256" key="7">
    <source>
        <dbReference type="ARBA" id="ARBA00022723"/>
    </source>
</evidence>
<dbReference type="InterPro" id="IPR006478">
    <property type="entry name" value="Formate_DH_asu"/>
</dbReference>
<dbReference type="GO" id="GO:0043546">
    <property type="term" value="F:molybdopterin cofactor binding"/>
    <property type="evidence" value="ECO:0007669"/>
    <property type="project" value="InterPro"/>
</dbReference>
<comment type="cofactor">
    <cofactor evidence="15">
        <name>[2Fe-2S] cluster</name>
        <dbReference type="ChEBI" id="CHEBI:190135"/>
    </cofactor>
</comment>
<dbReference type="InterPro" id="IPR009010">
    <property type="entry name" value="Asp_de-COase-like_dom_sf"/>
</dbReference>
<dbReference type="Pfam" id="PF22117">
    <property type="entry name" value="Fer4_Nqo3"/>
    <property type="match status" value="1"/>
</dbReference>
<dbReference type="InterPro" id="IPR050123">
    <property type="entry name" value="Prok_molybdopt-oxidoreductase"/>
</dbReference>
<evidence type="ECO:0000256" key="8">
    <source>
        <dbReference type="ARBA" id="ARBA00022737"/>
    </source>
</evidence>
<dbReference type="GO" id="GO:0008863">
    <property type="term" value="F:formate dehydrogenase (NAD+) activity"/>
    <property type="evidence" value="ECO:0007669"/>
    <property type="project" value="InterPro"/>
</dbReference>
<comment type="similarity">
    <text evidence="4">In the C-terminal section; belongs to the prokaryotic molybdopterin-containing oxidoreductase family.</text>
</comment>
<dbReference type="CDD" id="cd02753">
    <property type="entry name" value="MopB_Formate-Dh-H"/>
    <property type="match status" value="1"/>
</dbReference>
<dbReference type="NCBIfam" id="TIGR01591">
    <property type="entry name" value="Fdh-alpha"/>
    <property type="match status" value="1"/>
</dbReference>
<evidence type="ECO:0000259" key="17">
    <source>
        <dbReference type="PROSITE" id="PS51379"/>
    </source>
</evidence>
<dbReference type="SUPFAM" id="SSF50692">
    <property type="entry name" value="ADC-like"/>
    <property type="match status" value="1"/>
</dbReference>
<dbReference type="InterPro" id="IPR001041">
    <property type="entry name" value="2Fe-2S_ferredoxin-type"/>
</dbReference>
<evidence type="ECO:0000256" key="2">
    <source>
        <dbReference type="ARBA" id="ARBA00004370"/>
    </source>
</evidence>
<evidence type="ECO:0000256" key="11">
    <source>
        <dbReference type="ARBA" id="ARBA00023004"/>
    </source>
</evidence>
<evidence type="ECO:0000256" key="9">
    <source>
        <dbReference type="ARBA" id="ARBA00022967"/>
    </source>
</evidence>
<dbReference type="AlphaFoldDB" id="A0A7G6E7G8"/>
<dbReference type="GO" id="GO:0003954">
    <property type="term" value="F:NADH dehydrogenase activity"/>
    <property type="evidence" value="ECO:0007669"/>
    <property type="project" value="TreeGrafter"/>
</dbReference>
<dbReference type="SMART" id="SM00926">
    <property type="entry name" value="Molybdop_Fe4S4"/>
    <property type="match status" value="1"/>
</dbReference>
<evidence type="ECO:0000256" key="14">
    <source>
        <dbReference type="ARBA" id="ARBA00023136"/>
    </source>
</evidence>
<keyword evidence="21" id="KW-1185">Reference proteome</keyword>
<evidence type="ECO:0000256" key="15">
    <source>
        <dbReference type="ARBA" id="ARBA00034078"/>
    </source>
</evidence>
<feature type="domain" description="4Fe-4S ferredoxin-type" evidence="17">
    <location>
        <begin position="137"/>
        <end position="170"/>
    </location>
</feature>
<evidence type="ECO:0000256" key="6">
    <source>
        <dbReference type="ARBA" id="ARBA00022714"/>
    </source>
</evidence>
<dbReference type="FunFam" id="3.40.228.10:FF:000002">
    <property type="entry name" value="Formate dehydrogenase subunit alpha"/>
    <property type="match status" value="1"/>
</dbReference>
<dbReference type="Pfam" id="PF13510">
    <property type="entry name" value="Fer2_4"/>
    <property type="match status" value="1"/>
</dbReference>
<evidence type="ECO:0000256" key="13">
    <source>
        <dbReference type="ARBA" id="ARBA00023027"/>
    </source>
</evidence>
<dbReference type="Pfam" id="PF04879">
    <property type="entry name" value="Molybdop_Fe4S4"/>
    <property type="match status" value="1"/>
</dbReference>
<dbReference type="CDD" id="cd00207">
    <property type="entry name" value="fer2"/>
    <property type="match status" value="1"/>
</dbReference>
<dbReference type="InterPro" id="IPR017896">
    <property type="entry name" value="4Fe4S_Fe-S-bd"/>
</dbReference>
<keyword evidence="12" id="KW-0411">Iron-sulfur</keyword>
<dbReference type="PANTHER" id="PTHR43105">
    <property type="entry name" value="RESPIRATORY NITRATE REDUCTASE"/>
    <property type="match status" value="1"/>
</dbReference>
<dbReference type="InterPro" id="IPR006656">
    <property type="entry name" value="Mopterin_OxRdtase"/>
</dbReference>
<dbReference type="GO" id="GO:0016020">
    <property type="term" value="C:membrane"/>
    <property type="evidence" value="ECO:0007669"/>
    <property type="project" value="UniProtKB-SubCell"/>
</dbReference>
<dbReference type="SMART" id="SM00929">
    <property type="entry name" value="NADH-G_4Fe-4S_3"/>
    <property type="match status" value="1"/>
</dbReference>
<dbReference type="GO" id="GO:0051539">
    <property type="term" value="F:4 iron, 4 sulfur cluster binding"/>
    <property type="evidence" value="ECO:0007669"/>
    <property type="project" value="UniProtKB-KW"/>
</dbReference>
<dbReference type="SUPFAM" id="SSF53706">
    <property type="entry name" value="Formate dehydrogenase/DMSO reductase, domains 1-3"/>
    <property type="match status" value="1"/>
</dbReference>
<dbReference type="GO" id="GO:0046872">
    <property type="term" value="F:metal ion binding"/>
    <property type="evidence" value="ECO:0007669"/>
    <property type="project" value="UniProtKB-KW"/>
</dbReference>
<comment type="cofactor">
    <cofactor evidence="1">
        <name>[4Fe-4S] cluster</name>
        <dbReference type="ChEBI" id="CHEBI:49883"/>
    </cofactor>
</comment>
<dbReference type="InterPro" id="IPR006963">
    <property type="entry name" value="Mopterin_OxRdtase_4Fe-4S_dom"/>
</dbReference>
<keyword evidence="6" id="KW-0001">2Fe-2S</keyword>
<dbReference type="Proteomes" id="UP000515847">
    <property type="component" value="Chromosome"/>
</dbReference>
<dbReference type="FunFam" id="3.10.20.740:FF:000004">
    <property type="entry name" value="NADH-quinone oxidoreductase"/>
    <property type="match status" value="1"/>
</dbReference>
<protein>
    <submittedName>
        <fullName evidence="20">Formate dehydrogenase subunit alpha</fullName>
    </submittedName>
</protein>
<keyword evidence="13" id="KW-0520">NAD</keyword>
<gene>
    <name evidence="20" type="ORF">BR63_18185</name>
</gene>
<dbReference type="Gene3D" id="3.40.228.10">
    <property type="entry name" value="Dimethylsulfoxide Reductase, domain 2"/>
    <property type="match status" value="1"/>
</dbReference>
<dbReference type="InterPro" id="IPR027467">
    <property type="entry name" value="MopterinOxRdtase_cofactor_BS"/>
</dbReference>
<dbReference type="OrthoDB" id="9803192at2"/>
<keyword evidence="8" id="KW-0677">Repeat</keyword>
<dbReference type="Pfam" id="PF01568">
    <property type="entry name" value="Molydop_binding"/>
    <property type="match status" value="1"/>
</dbReference>
<dbReference type="PROSITE" id="PS00198">
    <property type="entry name" value="4FE4S_FER_1"/>
    <property type="match status" value="1"/>
</dbReference>
<reference evidence="20 21" key="1">
    <citation type="journal article" date="2019" name="Front. Microbiol.">
        <title>Thermoanaerosceptrum fracticalcis gen. nov. sp. nov., a Novel Fumarate-Fermenting Microorganism From a Deep Fractured Carbonate Aquifer of the US Great Basin.</title>
        <authorList>
            <person name="Hamilton-Brehm S.D."/>
            <person name="Stewart L.E."/>
            <person name="Zavarin M."/>
            <person name="Caldwell M."/>
            <person name="Lawson P.A."/>
            <person name="Onstott T.C."/>
            <person name="Grzymski J."/>
            <person name="Neveux I."/>
            <person name="Lollar B.S."/>
            <person name="Russell C.E."/>
            <person name="Moser D.P."/>
        </authorList>
    </citation>
    <scope>NUCLEOTIDE SEQUENCE [LARGE SCALE GENOMIC DNA]</scope>
    <source>
        <strain evidence="20 21">DRI-13</strain>
    </source>
</reference>
<dbReference type="RefSeq" id="WP_034420497.1">
    <property type="nucleotide sequence ID" value="NZ_CP045798.1"/>
</dbReference>
<dbReference type="Gene3D" id="3.40.50.740">
    <property type="match status" value="1"/>
</dbReference>
<dbReference type="Pfam" id="PF00384">
    <property type="entry name" value="Molybdopterin"/>
    <property type="match status" value="1"/>
</dbReference>
<comment type="similarity">
    <text evidence="3">Belongs to the complex I 75 kDa subunit family.</text>
</comment>